<gene>
    <name evidence="1" type="ORF">Kalk_08840</name>
</gene>
<organism evidence="1 2">
    <name type="scientific">Ketobacter alkanivorans</name>
    <dbReference type="NCBI Taxonomy" id="1917421"/>
    <lineage>
        <taxon>Bacteria</taxon>
        <taxon>Pseudomonadati</taxon>
        <taxon>Pseudomonadota</taxon>
        <taxon>Gammaproteobacteria</taxon>
        <taxon>Pseudomonadales</taxon>
        <taxon>Ketobacteraceae</taxon>
        <taxon>Ketobacter</taxon>
    </lineage>
</organism>
<sequence>MATITLTLGGVVSVLIKPGIQDQQHQPAIALPSESVISWPPAWNFDYHPIEKNLLSIQINESIPEANSTNEALLRNAVLAFPDNIDNNILERVIWLSRKTLPEEGGELLSLWLLQYHHYHQDVLALNQTPEEADRHLHKLIELQQHHFGEQQASLLFARYHQLAKFSDQRQQLRGSKALAQTKTTNATP</sequence>
<name>A0A2K9LJH8_9GAMM</name>
<dbReference type="AlphaFoldDB" id="A0A2K9LJH8"/>
<dbReference type="Proteomes" id="UP000235116">
    <property type="component" value="Chromosome"/>
</dbReference>
<dbReference type="EMBL" id="CP022684">
    <property type="protein sequence ID" value="AUM12519.1"/>
    <property type="molecule type" value="Genomic_DNA"/>
</dbReference>
<dbReference type="KEGG" id="kak:Kalk_08840"/>
<dbReference type="RefSeq" id="WP_101893887.1">
    <property type="nucleotide sequence ID" value="NZ_CP022684.1"/>
</dbReference>
<evidence type="ECO:0000313" key="1">
    <source>
        <dbReference type="EMBL" id="AUM12519.1"/>
    </source>
</evidence>
<proteinExistence type="predicted"/>
<reference evidence="2" key="1">
    <citation type="submission" date="2017-08" db="EMBL/GenBank/DDBJ databases">
        <title>Direct submision.</title>
        <authorList>
            <person name="Kim S.-J."/>
            <person name="Rhee S.-K."/>
        </authorList>
    </citation>
    <scope>NUCLEOTIDE SEQUENCE [LARGE SCALE GENOMIC DNA]</scope>
    <source>
        <strain evidence="2">GI5</strain>
    </source>
</reference>
<keyword evidence="2" id="KW-1185">Reference proteome</keyword>
<accession>A0A2K9LJH8</accession>
<evidence type="ECO:0000313" key="2">
    <source>
        <dbReference type="Proteomes" id="UP000235116"/>
    </source>
</evidence>
<protein>
    <submittedName>
        <fullName evidence="1">Uncharacterized protein</fullName>
    </submittedName>
</protein>